<evidence type="ECO:0000313" key="3">
    <source>
        <dbReference type="Proteomes" id="UP000262917"/>
    </source>
</evidence>
<protein>
    <submittedName>
        <fullName evidence="2">STAS domain-containing protein</fullName>
    </submittedName>
</protein>
<sequence length="96" mass="9593">MPGAEAATVERSGATLRFAGALLRADVAALWRHALPQLPGVSGFDLGAVARVDSAGVALLAELAARADGAIAVVGSPAGLDELRAAYRLTPALAFA</sequence>
<dbReference type="Pfam" id="PF13466">
    <property type="entry name" value="STAS_2"/>
    <property type="match status" value="1"/>
</dbReference>
<dbReference type="OrthoDB" id="6025652at2"/>
<keyword evidence="3" id="KW-1185">Reference proteome</keyword>
<accession>A0A372DPN6</accession>
<dbReference type="Proteomes" id="UP000262917">
    <property type="component" value="Unassembled WGS sequence"/>
</dbReference>
<dbReference type="RefSeq" id="WP_117201878.1">
    <property type="nucleotide sequence ID" value="NZ_JBHTBK010000017.1"/>
</dbReference>
<evidence type="ECO:0000259" key="1">
    <source>
        <dbReference type="Pfam" id="PF13466"/>
    </source>
</evidence>
<gene>
    <name evidence="2" type="ORF">D0Y53_03800</name>
</gene>
<comment type="caution">
    <text evidence="2">The sequence shown here is derived from an EMBL/GenBank/DDBJ whole genome shotgun (WGS) entry which is preliminary data.</text>
</comment>
<feature type="domain" description="MlaB-like STAS" evidence="1">
    <location>
        <begin position="16"/>
        <end position="89"/>
    </location>
</feature>
<name>A0A372DPN6_9GAMM</name>
<proteinExistence type="predicted"/>
<dbReference type="EMBL" id="QVPD01000003">
    <property type="protein sequence ID" value="RFP61454.1"/>
    <property type="molecule type" value="Genomic_DNA"/>
</dbReference>
<organism evidence="2 3">
    <name type="scientific">Cognatiluteimonas weifangensis</name>
    <dbReference type="NCBI Taxonomy" id="2303539"/>
    <lineage>
        <taxon>Bacteria</taxon>
        <taxon>Pseudomonadati</taxon>
        <taxon>Pseudomonadota</taxon>
        <taxon>Gammaproteobacteria</taxon>
        <taxon>Lysobacterales</taxon>
        <taxon>Lysobacteraceae</taxon>
        <taxon>Cognatiluteimonas</taxon>
    </lineage>
</organism>
<reference evidence="2 3" key="1">
    <citation type="submission" date="2018-08" db="EMBL/GenBank/DDBJ databases">
        <title>Lysobacter weifangensis sp. nov., a new member of the family 'Xanthomonadaceae', isolated from soil in a farmland.</title>
        <authorList>
            <person name="Zhao H."/>
        </authorList>
    </citation>
    <scope>NUCLEOTIDE SEQUENCE [LARGE SCALE GENOMIC DNA]</scope>
    <source>
        <strain evidence="2 3">WF-2</strain>
    </source>
</reference>
<dbReference type="AlphaFoldDB" id="A0A372DPN6"/>
<dbReference type="InterPro" id="IPR036513">
    <property type="entry name" value="STAS_dom_sf"/>
</dbReference>
<dbReference type="InterPro" id="IPR058548">
    <property type="entry name" value="MlaB-like_STAS"/>
</dbReference>
<evidence type="ECO:0000313" key="2">
    <source>
        <dbReference type="EMBL" id="RFP61454.1"/>
    </source>
</evidence>
<dbReference type="SUPFAM" id="SSF52091">
    <property type="entry name" value="SpoIIaa-like"/>
    <property type="match status" value="1"/>
</dbReference>